<dbReference type="Proteomes" id="UP001140091">
    <property type="component" value="Unassembled WGS sequence"/>
</dbReference>
<feature type="non-terminal residue" evidence="3">
    <location>
        <position position="1"/>
    </location>
</feature>
<evidence type="ECO:0000313" key="4">
    <source>
        <dbReference type="Proteomes" id="UP001140091"/>
    </source>
</evidence>
<dbReference type="SUPFAM" id="SSF50370">
    <property type="entry name" value="Ricin B-like lectins"/>
    <property type="match status" value="1"/>
</dbReference>
<evidence type="ECO:0000256" key="1">
    <source>
        <dbReference type="SAM" id="SignalP"/>
    </source>
</evidence>
<evidence type="ECO:0000313" key="3">
    <source>
        <dbReference type="EMBL" id="KAJ2925914.1"/>
    </source>
</evidence>
<protein>
    <recommendedName>
        <fullName evidence="2">Ricin B lectin domain-containing protein</fullName>
    </recommendedName>
</protein>
<dbReference type="PROSITE" id="PS50231">
    <property type="entry name" value="RICIN_B_LECTIN"/>
    <property type="match status" value="1"/>
</dbReference>
<feature type="signal peptide" evidence="1">
    <location>
        <begin position="1"/>
        <end position="18"/>
    </location>
</feature>
<evidence type="ECO:0000259" key="2">
    <source>
        <dbReference type="SMART" id="SM00458"/>
    </source>
</evidence>
<keyword evidence="4" id="KW-1185">Reference proteome</keyword>
<feature type="chain" id="PRO_5040779625" description="Ricin B lectin domain-containing protein" evidence="1">
    <location>
        <begin position="19"/>
        <end position="243"/>
    </location>
</feature>
<dbReference type="CDD" id="cd00161">
    <property type="entry name" value="beta-trefoil_Ricin-like"/>
    <property type="match status" value="1"/>
</dbReference>
<keyword evidence="1" id="KW-0732">Signal</keyword>
<sequence length="243" mass="27548">MILTFLLAWASLVSLGLAQPARPPGLHGCANHLAFNNTVVRLAGTTTFSQYIQCTYQQNHPDGSVGTHYCWYDYQTYLLYHYPNTPLPVDSHTACPNNLPLASIYRIRPSASSSKCITAMGESDGSPVQIQDCRPDIWRPEQVWHFNNDRIQPLATDKCLDVTDGNTNAGKLQIWTCEGTNPNQQFEHWVTNVVIVPEDHIRWKSQFQCLDLTNGVLTNGNQLQMWPCNYQNPNQLWFLEPVV</sequence>
<reference evidence="3" key="1">
    <citation type="submission" date="2022-06" db="EMBL/GenBank/DDBJ databases">
        <title>Genome Sequence of Candolleomyces eurysporus.</title>
        <authorList>
            <person name="Buettner E."/>
        </authorList>
    </citation>
    <scope>NUCLEOTIDE SEQUENCE</scope>
    <source>
        <strain evidence="3">VTCC 930004</strain>
    </source>
</reference>
<organism evidence="3 4">
    <name type="scientific">Candolleomyces eurysporus</name>
    <dbReference type="NCBI Taxonomy" id="2828524"/>
    <lineage>
        <taxon>Eukaryota</taxon>
        <taxon>Fungi</taxon>
        <taxon>Dikarya</taxon>
        <taxon>Basidiomycota</taxon>
        <taxon>Agaricomycotina</taxon>
        <taxon>Agaricomycetes</taxon>
        <taxon>Agaricomycetidae</taxon>
        <taxon>Agaricales</taxon>
        <taxon>Agaricineae</taxon>
        <taxon>Psathyrellaceae</taxon>
        <taxon>Candolleomyces</taxon>
    </lineage>
</organism>
<dbReference type="EMBL" id="JANBPK010001099">
    <property type="protein sequence ID" value="KAJ2925914.1"/>
    <property type="molecule type" value="Genomic_DNA"/>
</dbReference>
<dbReference type="Pfam" id="PF00652">
    <property type="entry name" value="Ricin_B_lectin"/>
    <property type="match status" value="1"/>
</dbReference>
<dbReference type="InterPro" id="IPR035992">
    <property type="entry name" value="Ricin_B-like_lectins"/>
</dbReference>
<dbReference type="InterPro" id="IPR000772">
    <property type="entry name" value="Ricin_B_lectin"/>
</dbReference>
<feature type="domain" description="Ricin B lectin" evidence="2">
    <location>
        <begin position="105"/>
        <end position="240"/>
    </location>
</feature>
<name>A0A9W8MEQ9_9AGAR</name>
<comment type="caution">
    <text evidence="3">The sequence shown here is derived from an EMBL/GenBank/DDBJ whole genome shotgun (WGS) entry which is preliminary data.</text>
</comment>
<dbReference type="Gene3D" id="2.80.10.50">
    <property type="match status" value="2"/>
</dbReference>
<dbReference type="OrthoDB" id="6770063at2759"/>
<dbReference type="AlphaFoldDB" id="A0A9W8MEQ9"/>
<dbReference type="SMART" id="SM00458">
    <property type="entry name" value="RICIN"/>
    <property type="match status" value="1"/>
</dbReference>
<gene>
    <name evidence="3" type="ORF">H1R20_g11181</name>
</gene>
<proteinExistence type="predicted"/>
<accession>A0A9W8MEQ9</accession>